<protein>
    <submittedName>
        <fullName evidence="2">Uncharacterized protein</fullName>
    </submittedName>
</protein>
<proteinExistence type="predicted"/>
<feature type="region of interest" description="Disordered" evidence="1">
    <location>
        <begin position="269"/>
        <end position="294"/>
    </location>
</feature>
<dbReference type="AlphaFoldDB" id="A0A2N5TKY0"/>
<dbReference type="EMBL" id="PGCI01000481">
    <property type="protein sequence ID" value="PLW26155.1"/>
    <property type="molecule type" value="Genomic_DNA"/>
</dbReference>
<feature type="region of interest" description="Disordered" evidence="1">
    <location>
        <begin position="1"/>
        <end position="52"/>
    </location>
</feature>
<dbReference type="Proteomes" id="UP000235392">
    <property type="component" value="Unassembled WGS sequence"/>
</dbReference>
<feature type="compositionally biased region" description="Low complexity" evidence="1">
    <location>
        <begin position="90"/>
        <end position="104"/>
    </location>
</feature>
<sequence>MRCMDSTSGTGIGCVGENELDNRVGNPVPFESQDSDAAAGPDGSQPWSDWIETQDTPCANCTANWAAGVSAEELVIPPRLNLGSPNNSGQAAQSQPQTTPTFASECPETDSDSQNKQALSASQAGQHDLQVTLSSSAQSAGTDLTSQNNQPSASSPGATSGTDSAACRNLVPNMHRGSGRQSAVSSVSSAQSSLVQSLLSAPTGKSSGLTAAYEATSMKKLTVMQSQLDLDTKQYELEVQDWLEAKAERRAKRKDLKQERAHDCADRAAERREMKEERNQERAEQKAIRDFQEKERQDRIKVANEWLKQGTSASDIQLKIQATFGSL</sequence>
<accession>A0A2N5TKY0</accession>
<name>A0A2N5TKY0_9BASI</name>
<gene>
    <name evidence="2" type="ORF">PCASD_23538</name>
</gene>
<evidence type="ECO:0000313" key="3">
    <source>
        <dbReference type="Proteomes" id="UP000235392"/>
    </source>
</evidence>
<feature type="compositionally biased region" description="Polar residues" evidence="1">
    <location>
        <begin position="112"/>
        <end position="163"/>
    </location>
</feature>
<organism evidence="2 3">
    <name type="scientific">Puccinia coronata f. sp. avenae</name>
    <dbReference type="NCBI Taxonomy" id="200324"/>
    <lineage>
        <taxon>Eukaryota</taxon>
        <taxon>Fungi</taxon>
        <taxon>Dikarya</taxon>
        <taxon>Basidiomycota</taxon>
        <taxon>Pucciniomycotina</taxon>
        <taxon>Pucciniomycetes</taxon>
        <taxon>Pucciniales</taxon>
        <taxon>Pucciniaceae</taxon>
        <taxon>Puccinia</taxon>
    </lineage>
</organism>
<evidence type="ECO:0000256" key="1">
    <source>
        <dbReference type="SAM" id="MobiDB-lite"/>
    </source>
</evidence>
<evidence type="ECO:0000313" key="2">
    <source>
        <dbReference type="EMBL" id="PLW26155.1"/>
    </source>
</evidence>
<reference evidence="2 3" key="1">
    <citation type="submission" date="2017-11" db="EMBL/GenBank/DDBJ databases">
        <title>De novo assembly and phasing of dikaryotic genomes from two isolates of Puccinia coronata f. sp. avenae, the causal agent of oat crown rust.</title>
        <authorList>
            <person name="Miller M.E."/>
            <person name="Zhang Y."/>
            <person name="Omidvar V."/>
            <person name="Sperschneider J."/>
            <person name="Schwessinger B."/>
            <person name="Raley C."/>
            <person name="Palmer J.M."/>
            <person name="Garnica D."/>
            <person name="Upadhyaya N."/>
            <person name="Rathjen J."/>
            <person name="Taylor J.M."/>
            <person name="Park R.F."/>
            <person name="Dodds P.N."/>
            <person name="Hirsch C.D."/>
            <person name="Kianian S.F."/>
            <person name="Figueroa M."/>
        </authorList>
    </citation>
    <scope>NUCLEOTIDE SEQUENCE [LARGE SCALE GENOMIC DNA]</scope>
    <source>
        <strain evidence="2">12SD80</strain>
    </source>
</reference>
<comment type="caution">
    <text evidence="2">The sequence shown here is derived from an EMBL/GenBank/DDBJ whole genome shotgun (WGS) entry which is preliminary data.</text>
</comment>
<feature type="region of interest" description="Disordered" evidence="1">
    <location>
        <begin position="78"/>
        <end position="185"/>
    </location>
</feature>